<dbReference type="GO" id="GO:0046872">
    <property type="term" value="F:metal ion binding"/>
    <property type="evidence" value="ECO:0007669"/>
    <property type="project" value="UniProtKB-KW"/>
</dbReference>
<evidence type="ECO:0000256" key="6">
    <source>
        <dbReference type="ARBA" id="ARBA00023211"/>
    </source>
</evidence>
<reference evidence="8 10" key="1">
    <citation type="journal article" date="2014" name="BMC Genomics">
        <title>Genome sequence of Anopheles sinensis provides insight into genetics basis of mosquito competence for malaria parasites.</title>
        <authorList>
            <person name="Zhou D."/>
            <person name="Zhang D."/>
            <person name="Ding G."/>
            <person name="Shi L."/>
            <person name="Hou Q."/>
            <person name="Ye Y."/>
            <person name="Xu Y."/>
            <person name="Zhou H."/>
            <person name="Xiong C."/>
            <person name="Li S."/>
            <person name="Yu J."/>
            <person name="Hong S."/>
            <person name="Yu X."/>
            <person name="Zou P."/>
            <person name="Chen C."/>
            <person name="Chang X."/>
            <person name="Wang W."/>
            <person name="Lv Y."/>
            <person name="Sun Y."/>
            <person name="Ma L."/>
            <person name="Shen B."/>
            <person name="Zhu C."/>
        </authorList>
    </citation>
    <scope>NUCLEOTIDE SEQUENCE [LARGE SCALE GENOMIC DNA]</scope>
</reference>
<evidence type="ECO:0000256" key="3">
    <source>
        <dbReference type="ARBA" id="ARBA00022723"/>
    </source>
</evidence>
<dbReference type="VEuPathDB" id="VectorBase:ASIC005252"/>
<dbReference type="OrthoDB" id="206213at2759"/>
<keyword evidence="6" id="KW-0464">Manganese</keyword>
<evidence type="ECO:0000313" key="8">
    <source>
        <dbReference type="EMBL" id="KFB37849.1"/>
    </source>
</evidence>
<dbReference type="InterPro" id="IPR045121">
    <property type="entry name" value="CoAse"/>
</dbReference>
<evidence type="ECO:0000259" key="7">
    <source>
        <dbReference type="Pfam" id="PF00293"/>
    </source>
</evidence>
<keyword evidence="5" id="KW-0460">Magnesium</keyword>
<evidence type="ECO:0000256" key="2">
    <source>
        <dbReference type="ARBA" id="ARBA00001946"/>
    </source>
</evidence>
<dbReference type="Proteomes" id="UP000030765">
    <property type="component" value="Unassembled WGS sequence"/>
</dbReference>
<proteinExistence type="predicted"/>
<evidence type="ECO:0000256" key="4">
    <source>
        <dbReference type="ARBA" id="ARBA00022801"/>
    </source>
</evidence>
<sequence length="113" mass="12804">MKDDTDKDYEECAVREFAEETGIPKEQVHVWGCGNTIVPIAGPSITPVIGSVTDYSFEQLKPSSVEVAKVFTIPIEMLAKPENRRHTQFRSNYCMPVFLHETENVPTLVAYHF</sequence>
<evidence type="ECO:0000313" key="9">
    <source>
        <dbReference type="EnsemblMetazoa" id="ASIC005252-PA"/>
    </source>
</evidence>
<evidence type="ECO:0000256" key="1">
    <source>
        <dbReference type="ARBA" id="ARBA00001936"/>
    </source>
</evidence>
<dbReference type="CDD" id="cd03426">
    <property type="entry name" value="NUDIX_CoAse_Nudt7"/>
    <property type="match status" value="1"/>
</dbReference>
<gene>
    <name evidence="8" type="ORF">ZHAS_00005252</name>
</gene>
<keyword evidence="4" id="KW-0378">Hydrolase</keyword>
<dbReference type="InterPro" id="IPR015797">
    <property type="entry name" value="NUDIX_hydrolase-like_dom_sf"/>
</dbReference>
<name>A0A084VIQ5_ANOSI</name>
<dbReference type="EMBL" id="KE524855">
    <property type="protein sequence ID" value="KFB37849.1"/>
    <property type="molecule type" value="Genomic_DNA"/>
</dbReference>
<comment type="cofactor">
    <cofactor evidence="1">
        <name>Mn(2+)</name>
        <dbReference type="ChEBI" id="CHEBI:29035"/>
    </cofactor>
</comment>
<dbReference type="Gene3D" id="3.90.79.10">
    <property type="entry name" value="Nucleoside Triphosphate Pyrophosphohydrolase"/>
    <property type="match status" value="1"/>
</dbReference>
<evidence type="ECO:0000256" key="5">
    <source>
        <dbReference type="ARBA" id="ARBA00022842"/>
    </source>
</evidence>
<reference evidence="9" key="2">
    <citation type="submission" date="2020-05" db="UniProtKB">
        <authorList>
            <consortium name="EnsemblMetazoa"/>
        </authorList>
    </citation>
    <scope>IDENTIFICATION</scope>
</reference>
<dbReference type="AlphaFoldDB" id="A0A084VIQ5"/>
<dbReference type="EnsemblMetazoa" id="ASIC005252-RA">
    <property type="protein sequence ID" value="ASIC005252-PA"/>
    <property type="gene ID" value="ASIC005252"/>
</dbReference>
<dbReference type="SUPFAM" id="SSF55811">
    <property type="entry name" value="Nudix"/>
    <property type="match status" value="1"/>
</dbReference>
<dbReference type="EMBL" id="ATLV01013379">
    <property type="status" value="NOT_ANNOTATED_CDS"/>
    <property type="molecule type" value="Genomic_DNA"/>
</dbReference>
<dbReference type="InterPro" id="IPR000086">
    <property type="entry name" value="NUDIX_hydrolase_dom"/>
</dbReference>
<comment type="cofactor">
    <cofactor evidence="2">
        <name>Mg(2+)</name>
        <dbReference type="ChEBI" id="CHEBI:18420"/>
    </cofactor>
</comment>
<dbReference type="PANTHER" id="PTHR12992">
    <property type="entry name" value="NUDIX HYDROLASE"/>
    <property type="match status" value="1"/>
</dbReference>
<dbReference type="Pfam" id="PF00293">
    <property type="entry name" value="NUDIX"/>
    <property type="match status" value="1"/>
</dbReference>
<dbReference type="GO" id="GO:0010945">
    <property type="term" value="F:coenzyme A diphosphatase activity"/>
    <property type="evidence" value="ECO:0007669"/>
    <property type="project" value="InterPro"/>
</dbReference>
<evidence type="ECO:0000313" key="10">
    <source>
        <dbReference type="Proteomes" id="UP000030765"/>
    </source>
</evidence>
<feature type="domain" description="Nudix hydrolase" evidence="7">
    <location>
        <begin position="6"/>
        <end position="51"/>
    </location>
</feature>
<accession>A0A084VIQ5</accession>
<protein>
    <submittedName>
        <fullName evidence="8">AGAP000942-PA-like protein</fullName>
    </submittedName>
</protein>
<dbReference type="STRING" id="74873.A0A084VIQ5"/>
<organism evidence="8">
    <name type="scientific">Anopheles sinensis</name>
    <name type="common">Mosquito</name>
    <dbReference type="NCBI Taxonomy" id="74873"/>
    <lineage>
        <taxon>Eukaryota</taxon>
        <taxon>Metazoa</taxon>
        <taxon>Ecdysozoa</taxon>
        <taxon>Arthropoda</taxon>
        <taxon>Hexapoda</taxon>
        <taxon>Insecta</taxon>
        <taxon>Pterygota</taxon>
        <taxon>Neoptera</taxon>
        <taxon>Endopterygota</taxon>
        <taxon>Diptera</taxon>
        <taxon>Nematocera</taxon>
        <taxon>Culicoidea</taxon>
        <taxon>Culicidae</taxon>
        <taxon>Anophelinae</taxon>
        <taxon>Anopheles</taxon>
    </lineage>
</organism>
<dbReference type="PANTHER" id="PTHR12992:SF11">
    <property type="entry name" value="MITOCHONDRIAL COENZYME A DIPHOSPHATASE NUDT8"/>
    <property type="match status" value="1"/>
</dbReference>
<keyword evidence="10" id="KW-1185">Reference proteome</keyword>
<keyword evidence="3" id="KW-0479">Metal-binding</keyword>